<accession>G0MLL7</accession>
<protein>
    <submittedName>
        <fullName evidence="2">Uncharacterized protein</fullName>
    </submittedName>
</protein>
<dbReference type="Proteomes" id="UP000008068">
    <property type="component" value="Unassembled WGS sequence"/>
</dbReference>
<feature type="compositionally biased region" description="Polar residues" evidence="1">
    <location>
        <begin position="54"/>
        <end position="67"/>
    </location>
</feature>
<proteinExistence type="predicted"/>
<feature type="region of interest" description="Disordered" evidence="1">
    <location>
        <begin position="20"/>
        <end position="92"/>
    </location>
</feature>
<feature type="compositionally biased region" description="Low complexity" evidence="1">
    <location>
        <begin position="25"/>
        <end position="53"/>
    </location>
</feature>
<dbReference type="eggNOG" id="ENOG502TKGH">
    <property type="taxonomic scope" value="Eukaryota"/>
</dbReference>
<feature type="compositionally biased region" description="Basic and acidic residues" evidence="1">
    <location>
        <begin position="161"/>
        <end position="170"/>
    </location>
</feature>
<gene>
    <name evidence="2" type="ORF">CAEBREN_24955</name>
</gene>
<dbReference type="InParanoid" id="G0MLL7"/>
<evidence type="ECO:0000313" key="2">
    <source>
        <dbReference type="EMBL" id="EGT35708.1"/>
    </source>
</evidence>
<name>G0MLL7_CAEBE</name>
<keyword evidence="3" id="KW-1185">Reference proteome</keyword>
<reference evidence="3" key="1">
    <citation type="submission" date="2011-07" db="EMBL/GenBank/DDBJ databases">
        <authorList>
            <consortium name="Caenorhabditis brenneri Sequencing and Analysis Consortium"/>
            <person name="Wilson R.K."/>
        </authorList>
    </citation>
    <scope>NUCLEOTIDE SEQUENCE [LARGE SCALE GENOMIC DNA]</scope>
    <source>
        <strain evidence="3">PB2801</strain>
    </source>
</reference>
<sequence length="170" mass="19055">MSHMLPKFTDEDFEVCYSRKRKHSSSSSSSGSSGTSSSGSSSSNCSANSTGLSKNSRLATPALQTDFLQRKRTNPAQFCPKAKAPTKQFQPKCVKESKAPKFAYVARPLEHITQRPLVALDNHPNMAEYRAYRELEMEKAQAAKLNGSLEEPPKKKKAPLRRKELWEQNY</sequence>
<evidence type="ECO:0000256" key="1">
    <source>
        <dbReference type="SAM" id="MobiDB-lite"/>
    </source>
</evidence>
<dbReference type="AlphaFoldDB" id="G0MLL7"/>
<dbReference type="HOGENOM" id="CLU_1697050_0_0_1"/>
<organism evidence="3">
    <name type="scientific">Caenorhabditis brenneri</name>
    <name type="common">Nematode worm</name>
    <dbReference type="NCBI Taxonomy" id="135651"/>
    <lineage>
        <taxon>Eukaryota</taxon>
        <taxon>Metazoa</taxon>
        <taxon>Ecdysozoa</taxon>
        <taxon>Nematoda</taxon>
        <taxon>Chromadorea</taxon>
        <taxon>Rhabditida</taxon>
        <taxon>Rhabditina</taxon>
        <taxon>Rhabditomorpha</taxon>
        <taxon>Rhabditoidea</taxon>
        <taxon>Rhabditidae</taxon>
        <taxon>Peloderinae</taxon>
        <taxon>Caenorhabditis</taxon>
    </lineage>
</organism>
<dbReference type="EMBL" id="GL379800">
    <property type="protein sequence ID" value="EGT35708.1"/>
    <property type="molecule type" value="Genomic_DNA"/>
</dbReference>
<feature type="region of interest" description="Disordered" evidence="1">
    <location>
        <begin position="143"/>
        <end position="170"/>
    </location>
</feature>
<evidence type="ECO:0000313" key="3">
    <source>
        <dbReference type="Proteomes" id="UP000008068"/>
    </source>
</evidence>